<evidence type="ECO:0008006" key="3">
    <source>
        <dbReference type="Google" id="ProtNLM"/>
    </source>
</evidence>
<evidence type="ECO:0000313" key="2">
    <source>
        <dbReference type="EMBL" id="RCV10112.1"/>
    </source>
</evidence>
<dbReference type="AlphaFoldDB" id="A0A368PWT1"/>
<evidence type="ECO:0000256" key="1">
    <source>
        <dbReference type="SAM" id="SignalP"/>
    </source>
</evidence>
<gene>
    <name evidence="2" type="ORF">SETIT_2G085900v2</name>
</gene>
<reference evidence="2" key="2">
    <citation type="submission" date="2015-07" db="EMBL/GenBank/DDBJ databases">
        <authorList>
            <person name="Noorani M."/>
        </authorList>
    </citation>
    <scope>NUCLEOTIDE SEQUENCE</scope>
    <source>
        <strain evidence="2">Yugu1</strain>
    </source>
</reference>
<feature type="chain" id="PRO_5016901788" description="Secreted protein" evidence="1">
    <location>
        <begin position="17"/>
        <end position="88"/>
    </location>
</feature>
<sequence length="88" mass="9299">MVDLVLALIVSTLAVGSSPEAGAPLAPASCQRVGATVGSLCIFDPSWWSYVQKLYPIGVGVSNDNVYWASFPSVEAFVVMLSARSMVF</sequence>
<organism evidence="2">
    <name type="scientific">Setaria italica</name>
    <name type="common">Foxtail millet</name>
    <name type="synonym">Panicum italicum</name>
    <dbReference type="NCBI Taxonomy" id="4555"/>
    <lineage>
        <taxon>Eukaryota</taxon>
        <taxon>Viridiplantae</taxon>
        <taxon>Streptophyta</taxon>
        <taxon>Embryophyta</taxon>
        <taxon>Tracheophyta</taxon>
        <taxon>Spermatophyta</taxon>
        <taxon>Magnoliopsida</taxon>
        <taxon>Liliopsida</taxon>
        <taxon>Poales</taxon>
        <taxon>Poaceae</taxon>
        <taxon>PACMAD clade</taxon>
        <taxon>Panicoideae</taxon>
        <taxon>Panicodae</taxon>
        <taxon>Paniceae</taxon>
        <taxon>Cenchrinae</taxon>
        <taxon>Setaria</taxon>
    </lineage>
</organism>
<feature type="signal peptide" evidence="1">
    <location>
        <begin position="1"/>
        <end position="16"/>
    </location>
</feature>
<proteinExistence type="predicted"/>
<dbReference type="EMBL" id="CM003529">
    <property type="protein sequence ID" value="RCV10112.1"/>
    <property type="molecule type" value="Genomic_DNA"/>
</dbReference>
<name>A0A368PWT1_SETIT</name>
<keyword evidence="1" id="KW-0732">Signal</keyword>
<accession>A0A368PWT1</accession>
<protein>
    <recommendedName>
        <fullName evidence="3">Secreted protein</fullName>
    </recommendedName>
</protein>
<reference evidence="2" key="1">
    <citation type="journal article" date="2012" name="Nat. Biotechnol.">
        <title>Reference genome sequence of the model plant Setaria.</title>
        <authorList>
            <person name="Bennetzen J.L."/>
            <person name="Schmutz J."/>
            <person name="Wang H."/>
            <person name="Percifield R."/>
            <person name="Hawkins J."/>
            <person name="Pontaroli A.C."/>
            <person name="Estep M."/>
            <person name="Feng L."/>
            <person name="Vaughn J.N."/>
            <person name="Grimwood J."/>
            <person name="Jenkins J."/>
            <person name="Barry K."/>
            <person name="Lindquist E."/>
            <person name="Hellsten U."/>
            <person name="Deshpande S."/>
            <person name="Wang X."/>
            <person name="Wu X."/>
            <person name="Mitros T."/>
            <person name="Triplett J."/>
            <person name="Yang X."/>
            <person name="Ye C.Y."/>
            <person name="Mauro-Herrera M."/>
            <person name="Wang L."/>
            <person name="Li P."/>
            <person name="Sharma M."/>
            <person name="Sharma R."/>
            <person name="Ronald P.C."/>
            <person name="Panaud O."/>
            <person name="Kellogg E.A."/>
            <person name="Brutnell T.P."/>
            <person name="Doust A.N."/>
            <person name="Tuskan G.A."/>
            <person name="Rokhsar D."/>
            <person name="Devos K.M."/>
        </authorList>
    </citation>
    <scope>NUCLEOTIDE SEQUENCE [LARGE SCALE GENOMIC DNA]</scope>
    <source>
        <strain evidence="2">Yugu1</strain>
    </source>
</reference>